<protein>
    <submittedName>
        <fullName evidence="5">GntR family transcriptional regulator</fullName>
    </submittedName>
</protein>
<evidence type="ECO:0000256" key="1">
    <source>
        <dbReference type="ARBA" id="ARBA00023015"/>
    </source>
</evidence>
<dbReference type="InterPro" id="IPR036388">
    <property type="entry name" value="WH-like_DNA-bd_sf"/>
</dbReference>
<reference evidence="5" key="2">
    <citation type="journal article" date="2021" name="Microbiol. Resour. Announc.">
        <title>Complete Genome Sequences of Three Human Oral Treponema parvum Isolates.</title>
        <authorList>
            <person name="Zeng H."/>
            <person name="Watt R.M."/>
        </authorList>
    </citation>
    <scope>NUCLEOTIDE SEQUENCE</scope>
    <source>
        <strain evidence="5">ATCC 700773</strain>
    </source>
</reference>
<dbReference type="AlphaFoldDB" id="A0A975F1A2"/>
<dbReference type="GO" id="GO:0003700">
    <property type="term" value="F:DNA-binding transcription factor activity"/>
    <property type="evidence" value="ECO:0007669"/>
    <property type="project" value="InterPro"/>
</dbReference>
<dbReference type="Gene3D" id="3.40.50.2300">
    <property type="match status" value="2"/>
</dbReference>
<gene>
    <name evidence="5" type="ORF">HRI96_10755</name>
</gene>
<accession>A0A975F1A2</accession>
<evidence type="ECO:0000259" key="4">
    <source>
        <dbReference type="PROSITE" id="PS50949"/>
    </source>
</evidence>
<dbReference type="SUPFAM" id="SSF53822">
    <property type="entry name" value="Periplasmic binding protein-like I"/>
    <property type="match status" value="1"/>
</dbReference>
<organism evidence="5 6">
    <name type="scientific">Treponema parvum</name>
    <dbReference type="NCBI Taxonomy" id="138851"/>
    <lineage>
        <taxon>Bacteria</taxon>
        <taxon>Pseudomonadati</taxon>
        <taxon>Spirochaetota</taxon>
        <taxon>Spirochaetia</taxon>
        <taxon>Spirochaetales</taxon>
        <taxon>Treponemataceae</taxon>
        <taxon>Treponema</taxon>
    </lineage>
</organism>
<dbReference type="CDD" id="cd07377">
    <property type="entry name" value="WHTH_GntR"/>
    <property type="match status" value="1"/>
</dbReference>
<evidence type="ECO:0000313" key="5">
    <source>
        <dbReference type="EMBL" id="QTQ12634.1"/>
    </source>
</evidence>
<reference evidence="5" key="1">
    <citation type="submission" date="2020-05" db="EMBL/GenBank/DDBJ databases">
        <authorList>
            <person name="Zeng H."/>
            <person name="Chan Y.K."/>
            <person name="Watt R.M."/>
        </authorList>
    </citation>
    <scope>NUCLEOTIDE SEQUENCE</scope>
    <source>
        <strain evidence="5">ATCC 700773</strain>
    </source>
</reference>
<keyword evidence="3" id="KW-0804">Transcription</keyword>
<dbReference type="PRINTS" id="PR00035">
    <property type="entry name" value="HTHGNTR"/>
</dbReference>
<keyword evidence="2" id="KW-0238">DNA-binding</keyword>
<evidence type="ECO:0000313" key="6">
    <source>
        <dbReference type="Proteomes" id="UP000671995"/>
    </source>
</evidence>
<sequence length="367" mass="42124">MKTRIKHLVVYEYLKIYIDQNKFSSNTKLPSETFLTHKFSVCRETVRRAIKVLADKGLVYSIRGGGTYFDRAKAVSFEDNKKGDRYLISLIIQGYDREANSALIKAAKSMLNTHNADIRLFYTDNKIANERNCLEFCKTGFDGMIIDGVKANIVNPNLDVYASLYAKNIPFIFYNNYYSGTNYPKIIIDDMECADLLVKELVDNGHRYICGIFLYDNYQGIMKYQGYIKAVLKYNAVFDDKYVKFLISDNIDRGTGVERIIWNFLKSIPRCSAIVCCNIMIYKAIKTVLAKHKLSIPENYSVVCFDYSANDYESENITCSLHPGTEIGRLLGTTIIEMIKNPNYKSKDYSCLLKPRIYKGTSIRNIT</sequence>
<dbReference type="RefSeq" id="WP_210117347.1">
    <property type="nucleotide sequence ID" value="NZ_CP054257.1"/>
</dbReference>
<dbReference type="Gene3D" id="1.10.10.10">
    <property type="entry name" value="Winged helix-like DNA-binding domain superfamily/Winged helix DNA-binding domain"/>
    <property type="match status" value="1"/>
</dbReference>
<keyword evidence="1" id="KW-0805">Transcription regulation</keyword>
<feature type="domain" description="HTH gntR-type" evidence="4">
    <location>
        <begin position="4"/>
        <end position="72"/>
    </location>
</feature>
<dbReference type="PROSITE" id="PS50949">
    <property type="entry name" value="HTH_GNTR"/>
    <property type="match status" value="1"/>
</dbReference>
<name>A0A975F1A2_9SPIR</name>
<dbReference type="GO" id="GO:0000976">
    <property type="term" value="F:transcription cis-regulatory region binding"/>
    <property type="evidence" value="ECO:0007669"/>
    <property type="project" value="TreeGrafter"/>
</dbReference>
<dbReference type="Pfam" id="PF00392">
    <property type="entry name" value="GntR"/>
    <property type="match status" value="1"/>
</dbReference>
<evidence type="ECO:0000256" key="3">
    <source>
        <dbReference type="ARBA" id="ARBA00023163"/>
    </source>
</evidence>
<dbReference type="Pfam" id="PF13377">
    <property type="entry name" value="Peripla_BP_3"/>
    <property type="match status" value="1"/>
</dbReference>
<evidence type="ECO:0000256" key="2">
    <source>
        <dbReference type="ARBA" id="ARBA00023125"/>
    </source>
</evidence>
<dbReference type="InterPro" id="IPR046335">
    <property type="entry name" value="LacI/GalR-like_sensor"/>
</dbReference>
<dbReference type="PANTHER" id="PTHR30146">
    <property type="entry name" value="LACI-RELATED TRANSCRIPTIONAL REPRESSOR"/>
    <property type="match status" value="1"/>
</dbReference>
<dbReference type="EMBL" id="CP054257">
    <property type="protein sequence ID" value="QTQ12634.1"/>
    <property type="molecule type" value="Genomic_DNA"/>
</dbReference>
<dbReference type="InterPro" id="IPR036390">
    <property type="entry name" value="WH_DNA-bd_sf"/>
</dbReference>
<dbReference type="SUPFAM" id="SSF46785">
    <property type="entry name" value="Winged helix' DNA-binding domain"/>
    <property type="match status" value="1"/>
</dbReference>
<dbReference type="SMART" id="SM00345">
    <property type="entry name" value="HTH_GNTR"/>
    <property type="match status" value="1"/>
</dbReference>
<dbReference type="Proteomes" id="UP000671995">
    <property type="component" value="Chromosome"/>
</dbReference>
<dbReference type="InterPro" id="IPR028082">
    <property type="entry name" value="Peripla_BP_I"/>
</dbReference>
<dbReference type="InterPro" id="IPR000524">
    <property type="entry name" value="Tscrpt_reg_HTH_GntR"/>
</dbReference>
<proteinExistence type="predicted"/>
<dbReference type="PANTHER" id="PTHR30146:SF150">
    <property type="entry name" value="ARABINOSE METABOLISM TRANSCRIPTIONAL REPRESSOR"/>
    <property type="match status" value="1"/>
</dbReference>